<dbReference type="RefSeq" id="WP_164005435.1">
    <property type="nucleotide sequence ID" value="NZ_JAAIKD010000006.1"/>
</dbReference>
<accession>A0A6B3R247</accession>
<keyword evidence="3" id="KW-1185">Reference proteome</keyword>
<comment type="caution">
    <text evidence="2">The sequence shown here is derived from an EMBL/GenBank/DDBJ whole genome shotgun (WGS) entry which is preliminary data.</text>
</comment>
<reference evidence="2 3" key="1">
    <citation type="submission" date="2020-02" db="EMBL/GenBank/DDBJ databases">
        <title>Flavobacteriaceae Psychroflexus bacterium YR1-1, complete genome.</title>
        <authorList>
            <person name="Li Y."/>
            <person name="Wu S."/>
        </authorList>
    </citation>
    <scope>NUCLEOTIDE SEQUENCE [LARGE SCALE GENOMIC DNA]</scope>
    <source>
        <strain evidence="2 3">YR1-1</strain>
    </source>
</reference>
<sequence>MIKTIALIFMCCFGLVNSSYSQNEVDKAFLQNQISKEQVYLHINSSFLFSGEKLFYKFYNLNADSKTLSDLSKIGWVVLINSNKEEVFKHKLNLKAGQAHSDFFIPSSLASGTYKILGYTSWMLNAENYYFEQDIYILNPYQNANQRLTLTDSIEAAVQGDRTQTSNEFSISLNKTSFSKREEVVLSFDNAEEIRGDFSISVRRIDNLVKPDRIKSTEVSKLYKNKSWDFSDTLILPEVRGSYFKGRIQGVDEEIFKTSNLMLSFAGEESEVRIISLDDRGEFNFTLTNRVAVDEVLVQLTGYRGDFSVELYKDKHPDYSELDFVKQPVVQTSLKQYVLEKSINNQIENAYSAVKADLINLPDDKAYFFDDKLVTYDLDDYTRFPEVSETFVEIIKSGRIEKNKDNTYSIFVRNLEGNWKFDLPALLIVDGVVLKDHTKLISFGTEKIQSIGLLTSKIFYGPEMFQGVVTIQTKTGDFPEELRDTQIKSAKITIPQDPKQYYSPDYGKENLDRIPDYRYQLWWNPELRFKGEDSLKFFTSDLSGKFEIEVEGFTQSGKPVSLRQVFIVE</sequence>
<keyword evidence="1" id="KW-0732">Signal</keyword>
<organism evidence="2 3">
    <name type="scientific">Psychroflexus aurantiacus</name>
    <dbReference type="NCBI Taxonomy" id="2709310"/>
    <lineage>
        <taxon>Bacteria</taxon>
        <taxon>Pseudomonadati</taxon>
        <taxon>Bacteroidota</taxon>
        <taxon>Flavobacteriia</taxon>
        <taxon>Flavobacteriales</taxon>
        <taxon>Flavobacteriaceae</taxon>
        <taxon>Psychroflexus</taxon>
    </lineage>
</organism>
<name>A0A6B3R247_9FLAO</name>
<dbReference type="AlphaFoldDB" id="A0A6B3R247"/>
<gene>
    <name evidence="2" type="ORF">G3567_11280</name>
</gene>
<evidence type="ECO:0000256" key="1">
    <source>
        <dbReference type="SAM" id="SignalP"/>
    </source>
</evidence>
<proteinExistence type="predicted"/>
<feature type="signal peptide" evidence="1">
    <location>
        <begin position="1"/>
        <end position="21"/>
    </location>
</feature>
<protein>
    <recommendedName>
        <fullName evidence="4">MG2 domain-containing protein</fullName>
    </recommendedName>
</protein>
<evidence type="ECO:0000313" key="3">
    <source>
        <dbReference type="Proteomes" id="UP000478505"/>
    </source>
</evidence>
<feature type="chain" id="PRO_5025458003" description="MG2 domain-containing protein" evidence="1">
    <location>
        <begin position="22"/>
        <end position="569"/>
    </location>
</feature>
<evidence type="ECO:0000313" key="2">
    <source>
        <dbReference type="EMBL" id="NEV94726.1"/>
    </source>
</evidence>
<dbReference type="EMBL" id="JAAIKD010000006">
    <property type="protein sequence ID" value="NEV94726.1"/>
    <property type="molecule type" value="Genomic_DNA"/>
</dbReference>
<dbReference type="Proteomes" id="UP000478505">
    <property type="component" value="Unassembled WGS sequence"/>
</dbReference>
<evidence type="ECO:0008006" key="4">
    <source>
        <dbReference type="Google" id="ProtNLM"/>
    </source>
</evidence>